<feature type="compositionally biased region" description="Low complexity" evidence="1">
    <location>
        <begin position="1"/>
        <end position="13"/>
    </location>
</feature>
<reference evidence="2 3" key="1">
    <citation type="submission" date="2018-06" db="EMBL/GenBank/DDBJ databases">
        <title>Fusarium incarnatum-equiseti species complex species 28.</title>
        <authorList>
            <person name="Gardiner D.M."/>
        </authorList>
    </citation>
    <scope>NUCLEOTIDE SEQUENCE [LARGE SCALE GENOMIC DNA]</scope>
    <source>
        <strain evidence="2 3">FIESC_28</strain>
    </source>
</reference>
<feature type="region of interest" description="Disordered" evidence="1">
    <location>
        <begin position="1"/>
        <end position="61"/>
    </location>
</feature>
<dbReference type="GeneID" id="41998940"/>
<dbReference type="AlphaFoldDB" id="A0A366R1T8"/>
<sequence length="165" mass="19327">MVHSNNSSRIASNNRRRKFRKMSISKKEKMEMSWRRPTNDDTGKSAQIKEQPQASDPGITQKLEVGERKIWEWPTPKARVPGNTPDPGPVPLEERALKALQMELAKKKVFHEFYTWQKHQKVPLSPVEIWVYEMRRLHFSGHLLCTEKEFEEGHPVKTILKRGET</sequence>
<dbReference type="Proteomes" id="UP000253153">
    <property type="component" value="Unassembled WGS sequence"/>
</dbReference>
<comment type="caution">
    <text evidence="2">The sequence shown here is derived from an EMBL/GenBank/DDBJ whole genome shotgun (WGS) entry which is preliminary data.</text>
</comment>
<evidence type="ECO:0000256" key="1">
    <source>
        <dbReference type="SAM" id="MobiDB-lite"/>
    </source>
</evidence>
<accession>A0A366R1T8</accession>
<organism evidence="2 3">
    <name type="scientific">Fusarium coffeatum</name>
    <dbReference type="NCBI Taxonomy" id="231269"/>
    <lineage>
        <taxon>Eukaryota</taxon>
        <taxon>Fungi</taxon>
        <taxon>Dikarya</taxon>
        <taxon>Ascomycota</taxon>
        <taxon>Pezizomycotina</taxon>
        <taxon>Sordariomycetes</taxon>
        <taxon>Hypocreomycetidae</taxon>
        <taxon>Hypocreales</taxon>
        <taxon>Nectriaceae</taxon>
        <taxon>Fusarium</taxon>
        <taxon>Fusarium incarnatum-equiseti species complex</taxon>
    </lineage>
</organism>
<dbReference type="EMBL" id="QKXC01000239">
    <property type="protein sequence ID" value="RBR10306.1"/>
    <property type="molecule type" value="Genomic_DNA"/>
</dbReference>
<evidence type="ECO:0000313" key="2">
    <source>
        <dbReference type="EMBL" id="RBR10306.1"/>
    </source>
</evidence>
<feature type="compositionally biased region" description="Basic residues" evidence="1">
    <location>
        <begin position="14"/>
        <end position="24"/>
    </location>
</feature>
<dbReference type="RefSeq" id="XP_031012295.1">
    <property type="nucleotide sequence ID" value="XM_031163644.1"/>
</dbReference>
<feature type="compositionally biased region" description="Basic and acidic residues" evidence="1">
    <location>
        <begin position="25"/>
        <end position="43"/>
    </location>
</feature>
<dbReference type="OrthoDB" id="5100316at2759"/>
<evidence type="ECO:0000313" key="3">
    <source>
        <dbReference type="Proteomes" id="UP000253153"/>
    </source>
</evidence>
<keyword evidence="3" id="KW-1185">Reference proteome</keyword>
<protein>
    <submittedName>
        <fullName evidence="2">Uncharacterized protein</fullName>
    </submittedName>
</protein>
<proteinExistence type="predicted"/>
<feature type="compositionally biased region" description="Polar residues" evidence="1">
    <location>
        <begin position="44"/>
        <end position="54"/>
    </location>
</feature>
<name>A0A366R1T8_9HYPO</name>
<gene>
    <name evidence="2" type="ORF">FIESC28_09508</name>
</gene>